<dbReference type="InterPro" id="IPR044210">
    <property type="entry name" value="Tfc3-like"/>
</dbReference>
<name>E3NH73_CAERE</name>
<dbReference type="Pfam" id="PF24101">
    <property type="entry name" value="WHD_GTF3C1"/>
    <property type="match status" value="1"/>
</dbReference>
<dbReference type="PANTHER" id="PTHR15180:SF1">
    <property type="entry name" value="GENERAL TRANSCRIPTION FACTOR 3C POLYPEPTIDE 1"/>
    <property type="match status" value="1"/>
</dbReference>
<dbReference type="EMBL" id="DS268669">
    <property type="protein sequence ID" value="EFO97926.1"/>
    <property type="molecule type" value="Genomic_DNA"/>
</dbReference>
<sequence>MDDSDSEPQTSKTPRRSLKKEVESSDYEISHDEDSANDDIEVLADSAENDVEMQEEVADLTEEKTPGKSRKRAAPVNTYSPYHFKHDSTNSYMPFVPQRWTPQNTYRLPSDIILTTIRECGSEGLGRSEIGQAIGYDATTKSGGRKVSNLLANCTSEHPEHVGQFQKMNGKIRTIRFYWKESEQPEKFEVLLREFQELSGIPCPFKIGEVIKFPDKKLNTLRVSDITLKRFNRLLKMINELRVVVTINKVIKYIYELEMADGYKFQIDKKSVMKCLLALQNKGLARVWDAKVRSDNVNHPVQIVTHGEITRVDDEEVQKTIQEVLDSYHREGRVFPHGQLRVAKKRLEESKILTEFDEKMGTIDEDLTRKRSIKDRYHFFRLQTVRNSWKGRNMRDDVEPDEPEEDDPDDTILDDSQLDETVNDGVAENPDGVDGDQEIPEEDPKMAMQKLFAKNPTVPVQNKRSSAYYFGRDTLGYQGKTIRLLILHEMAYHFVYGHSEDTKPNLFDIFPPTKAFDKWPSLNEYAAHVYFDEESPYRYMPPQPKYDGIDRGWFMLQDFLAAMPLSVFVLANYVPTTIDRAFLMSYLTDPVKRHLPIGYLPVETREILMKDKKIHKQLQHALFTLGAMGLVALGPNPSVRRFPGAASEMFYVAKKTHLYDTSTSTKSYTAVIPPVEQGFYVRYEYEFDTRTDVTLYWHHLRAIVQSTPLGFRLDMDQGDSKYESRHRQYSNGCFDRKIIEHDQVSNIQELYPRVLTDGVAGFDSALFLHLKRHWDICTVPHVVVAWFITKFRKCSDEMKREIEKRVRSVHKDWNNFTRLSLTDNDSMKSASNKLKVEYPPKMIKKFGGASKSIVSSTPSTSSKKLKPKKRKLDSVDLVSSSARISVRCRFSPKERDQLILIRAVGFFLNPVYRFWLDPTVLRDLMHEFVPESRNKTVQSLMACGVRELVRTNRLAYLQRVVRNLSTFPEMRRLRSELCSSPVVPGQSKTDFFKAAFRTAMRLLFVDNNRIPPTSMSDKNFKLFLETGNVSVTKEITVSNACPYRSQKPISYGHIQHCVAANILISVLIHSKNGAVPEAMLEQVPPAVLQTVLQSLRSDGLVSRSRTLEAVAELANKKDATLSYYFRHFFAHRCHSELVEGSGRLLDEVNDPKAPESIELHGDGPEVVIAASTAFYSDKHFLEMNVDGDILDAFCKVENDETIKKIRYLESADLHFEKIRVNLVKNSESIEDTETITTEASIDKVLKFLNNSRDATPTMTLDEYIQHNKFELDKRREIRAICHVIKASRPTGITIAELKKKVKIPLERIEQIVAELNEVRQILAVGVDDKRWVSNEYEACWTVQLGENRWCPRPWVSPEGTISLPVVRWITESILLLIIGKVGIQMKDVISNYEFAIQPVAVREIVSKKLGRLRRYFCFQISLLEHLECLNVVKKFFPSTKMSSPFSPPTDLELVVYIYPTVDALEKFSRIFHNIELMPMMISKIN</sequence>
<feature type="compositionally biased region" description="Acidic residues" evidence="1">
    <location>
        <begin position="431"/>
        <end position="440"/>
    </location>
</feature>
<dbReference type="GO" id="GO:0006384">
    <property type="term" value="P:transcription initiation at RNA polymerase III promoter"/>
    <property type="evidence" value="ECO:0007669"/>
    <property type="project" value="InterPro"/>
</dbReference>
<dbReference type="OrthoDB" id="68020at2759"/>
<gene>
    <name evidence="3" type="ORF">CRE_14324</name>
</gene>
<feature type="compositionally biased region" description="Low complexity" evidence="1">
    <location>
        <begin position="850"/>
        <end position="862"/>
    </location>
</feature>
<dbReference type="InterPro" id="IPR056467">
    <property type="entry name" value="eWH_GTF3C1"/>
</dbReference>
<dbReference type="OMA" id="RHFFAHR"/>
<dbReference type="GO" id="GO:0003677">
    <property type="term" value="F:DNA binding"/>
    <property type="evidence" value="ECO:0007669"/>
    <property type="project" value="InterPro"/>
</dbReference>
<evidence type="ECO:0000256" key="1">
    <source>
        <dbReference type="SAM" id="MobiDB-lite"/>
    </source>
</evidence>
<dbReference type="eggNOG" id="KOG3105">
    <property type="taxonomic scope" value="Eukaryota"/>
</dbReference>
<evidence type="ECO:0000313" key="3">
    <source>
        <dbReference type="EMBL" id="EFO97926.1"/>
    </source>
</evidence>
<dbReference type="STRING" id="31234.E3NH73"/>
<dbReference type="HOGENOM" id="CLU_005487_0_0_1"/>
<dbReference type="FunCoup" id="E3NH73">
    <property type="interactions" value="1806"/>
</dbReference>
<dbReference type="GO" id="GO:0042791">
    <property type="term" value="P:5S class rRNA transcription by RNA polymerase III"/>
    <property type="evidence" value="ECO:0007669"/>
    <property type="project" value="TreeGrafter"/>
</dbReference>
<organism evidence="4">
    <name type="scientific">Caenorhabditis remanei</name>
    <name type="common">Caenorhabditis vulgaris</name>
    <dbReference type="NCBI Taxonomy" id="31234"/>
    <lineage>
        <taxon>Eukaryota</taxon>
        <taxon>Metazoa</taxon>
        <taxon>Ecdysozoa</taxon>
        <taxon>Nematoda</taxon>
        <taxon>Chromadorea</taxon>
        <taxon>Rhabditida</taxon>
        <taxon>Rhabditina</taxon>
        <taxon>Rhabditomorpha</taxon>
        <taxon>Rhabditoidea</taxon>
        <taxon>Rhabditidae</taxon>
        <taxon>Peloderinae</taxon>
        <taxon>Caenorhabditis</taxon>
    </lineage>
</organism>
<evidence type="ECO:0000313" key="4">
    <source>
        <dbReference type="Proteomes" id="UP000008281"/>
    </source>
</evidence>
<feature type="region of interest" description="Disordered" evidence="1">
    <location>
        <begin position="849"/>
        <end position="868"/>
    </location>
</feature>
<accession>E3NH73</accession>
<feature type="region of interest" description="Disordered" evidence="1">
    <location>
        <begin position="391"/>
        <end position="416"/>
    </location>
</feature>
<dbReference type="eggNOG" id="KOG4560">
    <property type="taxonomic scope" value="Eukaryota"/>
</dbReference>
<evidence type="ECO:0000259" key="2">
    <source>
        <dbReference type="Pfam" id="PF24101"/>
    </source>
</evidence>
<dbReference type="PANTHER" id="PTHR15180">
    <property type="entry name" value="GENERAL TRANSCRIPTION FACTOR 3C POLYPEPTIDE 1"/>
    <property type="match status" value="1"/>
</dbReference>
<feature type="compositionally biased region" description="Acidic residues" evidence="1">
    <location>
        <begin position="398"/>
        <end position="416"/>
    </location>
</feature>
<feature type="compositionally biased region" description="Acidic residues" evidence="1">
    <location>
        <begin position="35"/>
        <end position="60"/>
    </location>
</feature>
<dbReference type="GO" id="GO:0000127">
    <property type="term" value="C:transcription factor TFIIIC complex"/>
    <property type="evidence" value="ECO:0007669"/>
    <property type="project" value="InterPro"/>
</dbReference>
<keyword evidence="4" id="KW-1185">Reference proteome</keyword>
<feature type="region of interest" description="Disordered" evidence="1">
    <location>
        <begin position="421"/>
        <end position="440"/>
    </location>
</feature>
<proteinExistence type="predicted"/>
<reference evidence="3" key="1">
    <citation type="submission" date="2007-07" db="EMBL/GenBank/DDBJ databases">
        <title>PCAP assembly of the Caenorhabditis remanei genome.</title>
        <authorList>
            <consortium name="The Caenorhabditis remanei Sequencing Consortium"/>
            <person name="Wilson R.K."/>
        </authorList>
    </citation>
    <scope>NUCLEOTIDE SEQUENCE [LARGE SCALE GENOMIC DNA]</scope>
    <source>
        <strain evidence="3">PB4641</strain>
    </source>
</reference>
<dbReference type="InParanoid" id="E3NH73"/>
<feature type="compositionally biased region" description="Basic and acidic residues" evidence="1">
    <location>
        <begin position="19"/>
        <end position="34"/>
    </location>
</feature>
<dbReference type="eggNOG" id="KOG4608">
    <property type="taxonomic scope" value="Eukaryota"/>
</dbReference>
<dbReference type="Proteomes" id="UP000008281">
    <property type="component" value="Unassembled WGS sequence"/>
</dbReference>
<feature type="domain" description="GTF3C1 extended winged-helix" evidence="2">
    <location>
        <begin position="223"/>
        <end position="333"/>
    </location>
</feature>
<protein>
    <recommendedName>
        <fullName evidence="2">GTF3C1 extended winged-helix domain-containing protein</fullName>
    </recommendedName>
</protein>
<feature type="region of interest" description="Disordered" evidence="1">
    <location>
        <begin position="1"/>
        <end position="74"/>
    </location>
</feature>